<keyword evidence="5" id="KW-1185">Reference proteome</keyword>
<dbReference type="InterPro" id="IPR016162">
    <property type="entry name" value="Ald_DH_N"/>
</dbReference>
<reference evidence="4 5" key="1">
    <citation type="submission" date="2023-10" db="EMBL/GenBank/DDBJ databases">
        <title>Draft genome sequence of Xylaria bambusicola isolate GMP-LS, the root and basal stem rot pathogen of sugarcane in Indonesia.</title>
        <authorList>
            <person name="Selvaraj P."/>
            <person name="Muralishankar V."/>
            <person name="Muruganantham S."/>
            <person name="Sp S."/>
            <person name="Haryani S."/>
            <person name="Lau K.J.X."/>
            <person name="Naqvi N.I."/>
        </authorList>
    </citation>
    <scope>NUCLEOTIDE SEQUENCE [LARGE SCALE GENOMIC DNA]</scope>
    <source>
        <strain evidence="4">GMP-LS</strain>
    </source>
</reference>
<keyword evidence="2" id="KW-0520">NAD</keyword>
<dbReference type="GO" id="GO:0016491">
    <property type="term" value="F:oxidoreductase activity"/>
    <property type="evidence" value="ECO:0007669"/>
    <property type="project" value="InterPro"/>
</dbReference>
<gene>
    <name evidence="4" type="ORF">RRF57_000679</name>
</gene>
<evidence type="ECO:0000313" key="4">
    <source>
        <dbReference type="EMBL" id="KAK5624963.1"/>
    </source>
</evidence>
<evidence type="ECO:0000256" key="2">
    <source>
        <dbReference type="ARBA" id="ARBA00023027"/>
    </source>
</evidence>
<dbReference type="InterPro" id="IPR015590">
    <property type="entry name" value="Aldehyde_DH_dom"/>
</dbReference>
<dbReference type="Proteomes" id="UP001305414">
    <property type="component" value="Unassembled WGS sequence"/>
</dbReference>
<dbReference type="PANTHER" id="PTHR42986:SF1">
    <property type="entry name" value="BENZALDEHYDE DEHYDROGENASE YFMT"/>
    <property type="match status" value="1"/>
</dbReference>
<sequence>MASSNGHSNGNAAVSPPVGDISEPQQLFIGGEYAPSSDGGTFPVYNPMTGAKLYDCACATEDDYERAIQSAAVAQKTWSRVGPSAKRMIFLRAAEILEKYMGTEAPALMSAEVSGTRFWTKVNAISGVDNLRETASLASQIKGEILPTDKPGTTVLLERQPLGVVLAISPWNAPVR</sequence>
<evidence type="ECO:0000259" key="3">
    <source>
        <dbReference type="Pfam" id="PF00171"/>
    </source>
</evidence>
<dbReference type="InterPro" id="IPR016161">
    <property type="entry name" value="Ald_DH/histidinol_DH"/>
</dbReference>
<dbReference type="PANTHER" id="PTHR42986">
    <property type="entry name" value="BENZALDEHYDE DEHYDROGENASE YFMT"/>
    <property type="match status" value="1"/>
</dbReference>
<name>A0AAN7UB51_9PEZI</name>
<comment type="caution">
    <text evidence="4">The sequence shown here is derived from an EMBL/GenBank/DDBJ whole genome shotgun (WGS) entry which is preliminary data.</text>
</comment>
<dbReference type="AlphaFoldDB" id="A0AAN7UB51"/>
<dbReference type="SUPFAM" id="SSF53720">
    <property type="entry name" value="ALDH-like"/>
    <property type="match status" value="1"/>
</dbReference>
<comment type="similarity">
    <text evidence="1">Belongs to the aldehyde dehydrogenase family.</text>
</comment>
<dbReference type="EMBL" id="JAWHQM010000002">
    <property type="protein sequence ID" value="KAK5624963.1"/>
    <property type="molecule type" value="Genomic_DNA"/>
</dbReference>
<protein>
    <recommendedName>
        <fullName evidence="3">Aldehyde dehydrogenase domain-containing protein</fullName>
    </recommendedName>
</protein>
<evidence type="ECO:0000256" key="1">
    <source>
        <dbReference type="ARBA" id="ARBA00009986"/>
    </source>
</evidence>
<proteinExistence type="inferred from homology"/>
<feature type="domain" description="Aldehyde dehydrogenase" evidence="3">
    <location>
        <begin position="37"/>
        <end position="175"/>
    </location>
</feature>
<dbReference type="Pfam" id="PF00171">
    <property type="entry name" value="Aldedh"/>
    <property type="match status" value="1"/>
</dbReference>
<organism evidence="4 5">
    <name type="scientific">Xylaria bambusicola</name>
    <dbReference type="NCBI Taxonomy" id="326684"/>
    <lineage>
        <taxon>Eukaryota</taxon>
        <taxon>Fungi</taxon>
        <taxon>Dikarya</taxon>
        <taxon>Ascomycota</taxon>
        <taxon>Pezizomycotina</taxon>
        <taxon>Sordariomycetes</taxon>
        <taxon>Xylariomycetidae</taxon>
        <taxon>Xylariales</taxon>
        <taxon>Xylariaceae</taxon>
        <taxon>Xylaria</taxon>
    </lineage>
</organism>
<accession>A0AAN7UB51</accession>
<evidence type="ECO:0000313" key="5">
    <source>
        <dbReference type="Proteomes" id="UP001305414"/>
    </source>
</evidence>
<dbReference type="Gene3D" id="3.40.605.10">
    <property type="entry name" value="Aldehyde Dehydrogenase, Chain A, domain 1"/>
    <property type="match status" value="1"/>
</dbReference>